<comment type="caution">
    <text evidence="1">The sequence shown here is derived from an EMBL/GenBank/DDBJ whole genome shotgun (WGS) entry which is preliminary data.</text>
</comment>
<dbReference type="EMBL" id="JAHQCR010000020">
    <property type="protein sequence ID" value="MBU9720640.1"/>
    <property type="molecule type" value="Genomic_DNA"/>
</dbReference>
<name>A0ABS6JQC6_9BACI</name>
<organism evidence="1 2">
    <name type="scientific">Evansella alkalicola</name>
    <dbReference type="NCBI Taxonomy" id="745819"/>
    <lineage>
        <taxon>Bacteria</taxon>
        <taxon>Bacillati</taxon>
        <taxon>Bacillota</taxon>
        <taxon>Bacilli</taxon>
        <taxon>Bacillales</taxon>
        <taxon>Bacillaceae</taxon>
        <taxon>Evansella</taxon>
    </lineage>
</organism>
<sequence length="80" mass="9034">MYTIGEKVIINKQGDTGYAAKGIIIGICENVGELRAYFPNTHPFWETYVSWVNNKKNIYIVDVEPNIGPAGFLQNELKND</sequence>
<dbReference type="RefSeq" id="WP_088075322.1">
    <property type="nucleotide sequence ID" value="NZ_JAHQCR010000020.1"/>
</dbReference>
<reference evidence="1 2" key="1">
    <citation type="submission" date="2021-06" db="EMBL/GenBank/DDBJ databases">
        <title>Bacillus sp. RD4P76, an endophyte from a halophyte.</title>
        <authorList>
            <person name="Sun J.-Q."/>
        </authorList>
    </citation>
    <scope>NUCLEOTIDE SEQUENCE [LARGE SCALE GENOMIC DNA]</scope>
    <source>
        <strain evidence="1 2">JCM 17098</strain>
    </source>
</reference>
<gene>
    <name evidence="1" type="ORF">KS407_04165</name>
</gene>
<accession>A0ABS6JQC6</accession>
<evidence type="ECO:0000313" key="1">
    <source>
        <dbReference type="EMBL" id="MBU9720640.1"/>
    </source>
</evidence>
<keyword evidence="2" id="KW-1185">Reference proteome</keyword>
<evidence type="ECO:0000313" key="2">
    <source>
        <dbReference type="Proteomes" id="UP000790580"/>
    </source>
</evidence>
<protein>
    <submittedName>
        <fullName evidence="1">Uncharacterized protein</fullName>
    </submittedName>
</protein>
<proteinExistence type="predicted"/>
<dbReference type="Proteomes" id="UP000790580">
    <property type="component" value="Unassembled WGS sequence"/>
</dbReference>